<gene>
    <name evidence="3" type="ORF">Dacsa_0730</name>
</gene>
<dbReference type="EMBL" id="CP003944">
    <property type="protein sequence ID" value="AFZ49487.1"/>
    <property type="molecule type" value="Genomic_DNA"/>
</dbReference>
<feature type="region of interest" description="Disordered" evidence="1">
    <location>
        <begin position="139"/>
        <end position="173"/>
    </location>
</feature>
<feature type="chain" id="PRO_5003938449" description="Sporulation related protein" evidence="2">
    <location>
        <begin position="29"/>
        <end position="266"/>
    </location>
</feature>
<organism evidence="3 4">
    <name type="scientific">Dactylococcopsis salina (strain PCC 8305)</name>
    <name type="common">Myxobactron salinum</name>
    <dbReference type="NCBI Taxonomy" id="13035"/>
    <lineage>
        <taxon>Bacteria</taxon>
        <taxon>Bacillati</taxon>
        <taxon>Cyanobacteriota</taxon>
        <taxon>Cyanophyceae</taxon>
        <taxon>Nodosilineales</taxon>
        <taxon>Cymatolegaceae</taxon>
        <taxon>Dactylococcopsis</taxon>
    </lineage>
</organism>
<evidence type="ECO:0000313" key="4">
    <source>
        <dbReference type="Proteomes" id="UP000010482"/>
    </source>
</evidence>
<keyword evidence="4" id="KW-1185">Reference proteome</keyword>
<name>K9YSK3_DACS8</name>
<evidence type="ECO:0000256" key="1">
    <source>
        <dbReference type="SAM" id="MobiDB-lite"/>
    </source>
</evidence>
<dbReference type="KEGG" id="dsl:Dacsa_0730"/>
<evidence type="ECO:0000256" key="2">
    <source>
        <dbReference type="SAM" id="SignalP"/>
    </source>
</evidence>
<dbReference type="eggNOG" id="COG3147">
    <property type="taxonomic scope" value="Bacteria"/>
</dbReference>
<dbReference type="STRING" id="13035.Dacsa_0730"/>
<dbReference type="AlphaFoldDB" id="K9YSK3"/>
<evidence type="ECO:0000313" key="3">
    <source>
        <dbReference type="EMBL" id="AFZ49487.1"/>
    </source>
</evidence>
<reference evidence="3" key="1">
    <citation type="submission" date="2012-04" db="EMBL/GenBank/DDBJ databases">
        <title>Finished genome of Dactylococcopsis salina PCC 8305.</title>
        <authorList>
            <consortium name="US DOE Joint Genome Institute"/>
            <person name="Gugger M."/>
            <person name="Coursin T."/>
            <person name="Rippka R."/>
            <person name="Tandeau De Marsac N."/>
            <person name="Huntemann M."/>
            <person name="Wei C.-L."/>
            <person name="Han J."/>
            <person name="Detter J.C."/>
            <person name="Han C."/>
            <person name="Tapia R."/>
            <person name="Daligault H."/>
            <person name="Chen A."/>
            <person name="Krypides N."/>
            <person name="Mavromatis K."/>
            <person name="Markowitz V."/>
            <person name="Szeto E."/>
            <person name="Ivanova N."/>
            <person name="Ovchinnikova G."/>
            <person name="Pagani I."/>
            <person name="Pati A."/>
            <person name="Goodwin L."/>
            <person name="Peters L."/>
            <person name="Pitluck S."/>
            <person name="Woyke T."/>
            <person name="Kerfeld C."/>
        </authorList>
    </citation>
    <scope>NUCLEOTIDE SEQUENCE [LARGE SCALE GENOMIC DNA]</scope>
    <source>
        <strain evidence="3">PCC 8305</strain>
    </source>
</reference>
<keyword evidence="2" id="KW-0732">Signal</keyword>
<feature type="signal peptide" evidence="2">
    <location>
        <begin position="1"/>
        <end position="28"/>
    </location>
</feature>
<dbReference type="OrthoDB" id="466791at2"/>
<evidence type="ECO:0008006" key="5">
    <source>
        <dbReference type="Google" id="ProtNLM"/>
    </source>
</evidence>
<proteinExistence type="predicted"/>
<protein>
    <recommendedName>
        <fullName evidence="5">Sporulation related protein</fullName>
    </recommendedName>
</protein>
<dbReference type="HOGENOM" id="CLU_067789_0_0_3"/>
<dbReference type="Proteomes" id="UP000010482">
    <property type="component" value="Chromosome"/>
</dbReference>
<sequence>MLKTINCFGRSFLFANSVVLVTASSSLAQFVPPPPPMVETREQNQEVYQFEAPRNSPSPLPKPRQSSPSNANTLFRVQICGSSEQLLSLVRRVEPDAFVRDGKDAIQAGLFSDAVNAIQLVQSLSEQGIEADIIKIRKPQDRSSRSNSSPREYISLSSTSSPEPPEPSNSDFVPIAVESASPTPETPVEEEDESGYYVVIPTREEKLAATAQKVKKAGVNQNLIEQRNAPRGNHVAVGPFPRRGEANRWSSHLQNEGLNARVYFSR</sequence>
<accession>K9YSK3</accession>
<dbReference type="RefSeq" id="WP_015228499.1">
    <property type="nucleotide sequence ID" value="NC_019780.1"/>
</dbReference>